<feature type="transmembrane region" description="Helical" evidence="21">
    <location>
        <begin position="694"/>
        <end position="713"/>
    </location>
</feature>
<dbReference type="GO" id="GO:0043161">
    <property type="term" value="P:proteasome-mediated ubiquitin-dependent protein catabolic process"/>
    <property type="evidence" value="ECO:0007669"/>
    <property type="project" value="TreeGrafter"/>
</dbReference>
<comment type="caution">
    <text evidence="24">The sequence shown here is derived from an EMBL/GenBank/DDBJ whole genome shotgun (WGS) entry which is preliminary data.</text>
</comment>
<evidence type="ECO:0000256" key="5">
    <source>
        <dbReference type="ARBA" id="ARBA00022679"/>
    </source>
</evidence>
<dbReference type="InterPro" id="IPR013083">
    <property type="entry name" value="Znf_RING/FYVE/PHD"/>
</dbReference>
<dbReference type="GO" id="GO:0008270">
    <property type="term" value="F:zinc ion binding"/>
    <property type="evidence" value="ECO:0007669"/>
    <property type="project" value="UniProtKB-KW"/>
</dbReference>
<reference evidence="24" key="1">
    <citation type="journal article" date="2023" name="Mol. Phylogenet. Evol.">
        <title>Genome-scale phylogeny and comparative genomics of the fungal order Sordariales.</title>
        <authorList>
            <person name="Hensen N."/>
            <person name="Bonometti L."/>
            <person name="Westerberg I."/>
            <person name="Brannstrom I.O."/>
            <person name="Guillou S."/>
            <person name="Cros-Aarteil S."/>
            <person name="Calhoun S."/>
            <person name="Haridas S."/>
            <person name="Kuo A."/>
            <person name="Mondo S."/>
            <person name="Pangilinan J."/>
            <person name="Riley R."/>
            <person name="LaButti K."/>
            <person name="Andreopoulos B."/>
            <person name="Lipzen A."/>
            <person name="Chen C."/>
            <person name="Yan M."/>
            <person name="Daum C."/>
            <person name="Ng V."/>
            <person name="Clum A."/>
            <person name="Steindorff A."/>
            <person name="Ohm R.A."/>
            <person name="Martin F."/>
            <person name="Silar P."/>
            <person name="Natvig D.O."/>
            <person name="Lalanne C."/>
            <person name="Gautier V."/>
            <person name="Ament-Velasquez S.L."/>
            <person name="Kruys A."/>
            <person name="Hutchinson M.I."/>
            <person name="Powell A.J."/>
            <person name="Barry K."/>
            <person name="Miller A.N."/>
            <person name="Grigoriev I.V."/>
            <person name="Debuchy R."/>
            <person name="Gladieux P."/>
            <person name="Hiltunen Thoren M."/>
            <person name="Johannesson H."/>
        </authorList>
    </citation>
    <scope>NUCLEOTIDE SEQUENCE</scope>
    <source>
        <strain evidence="24">PSN243</strain>
    </source>
</reference>
<keyword evidence="6 21" id="KW-0812">Transmembrane</keyword>
<dbReference type="PROSITE" id="PS50089">
    <property type="entry name" value="ZF_RING_2"/>
    <property type="match status" value="1"/>
</dbReference>
<keyword evidence="8 22" id="KW-0732">Signal</keyword>
<keyword evidence="10" id="KW-0833">Ubl conjugation pathway</keyword>
<evidence type="ECO:0000256" key="3">
    <source>
        <dbReference type="ARBA" id="ARBA00004906"/>
    </source>
</evidence>
<evidence type="ECO:0000256" key="6">
    <source>
        <dbReference type="ARBA" id="ARBA00022692"/>
    </source>
</evidence>
<evidence type="ECO:0000313" key="24">
    <source>
        <dbReference type="EMBL" id="KAK4452314.1"/>
    </source>
</evidence>
<sequence>MPAQPAPPPAQPQDNARLVLVILLLFWLMTTPDNGPVMISGPSFASSRLQRQRQAHGVLNSTKWGDFAPRLVDDGQGTTPRYLNLTGFRQDDGYGWEDFGRFRDRCREWSSNAFSGRVGGDDWNRPGPSQLPWRNATGRVHGEWVRRPGTTVKTAAGYNLTANAPGISWPGGHGEWGRNVTGAYGKIQMELEEYDGTAEYVEESDGKDVKSAAVVRETSASVTMQDVDGGAMSWAMRLHGVHWPRQGAILLSTTSEKFAGIFGLPHLAPGPEFFQSSQKLLNVTLDEVLRRKESVRYADPSNPWSSIVEGPDDPLALASHCEYVMYVQLYPLDAGDTLSNNYHNHAKDGFTSLLDEMEKELRFPSGAPIKKIPNLKMSMVAWSPDCGYFLESKGPPLFPATDGHHLVGMKEEVFLYEFKMWILALAAIYMGKIWLLKTQMKETCTPSTIDRVSFYTAGLMLLADGIIFTVAAVLSLSTINTFLAGLLLTFSTFMSMTISAAFLSDVYKIQEPERRNRERNRGQSSNGAIAPAATPPPAAQGDGLPRPVTAPAARPPSPPIIIPSDQDIDAEIAEVTGAAAAVPTPGITVTAAAQENQVRTFASLTSRFVFLGMVIIFLSMAATSWPTPIRNFYVNTLAFIYLSLWVPQIWRNIQRNSRRAFAWRFMIGQSVLRLAPFAYFYLLEDNIIFAEPDWTSFAVLAGWLWVQLWILAFQDVLGPRFGIPSSWAPEAWDYHPILREDNVEAGGLPIGLVGAFESAPGSPELQRSRSWSLSASEAGEGVRERERDKEREKKGTHIRSIDCAICREVLEVPVLKAGAADPTGGGVAGVLARRAYMVTPCRHVFHTKCLEGWLRFRLQCPICREDLPPL</sequence>
<feature type="transmembrane region" description="Helical" evidence="21">
    <location>
        <begin position="632"/>
        <end position="650"/>
    </location>
</feature>
<dbReference type="Proteomes" id="UP001321760">
    <property type="component" value="Unassembled WGS sequence"/>
</dbReference>
<keyword evidence="9 19" id="KW-0863">Zinc-finger</keyword>
<keyword evidence="25" id="KW-1185">Reference proteome</keyword>
<dbReference type="FunFam" id="3.30.40.10:FF:000626">
    <property type="entry name" value="Transmembrane ubiquitin ligase 1"/>
    <property type="match status" value="1"/>
</dbReference>
<reference evidence="24" key="2">
    <citation type="submission" date="2023-05" db="EMBL/GenBank/DDBJ databases">
        <authorList>
            <consortium name="Lawrence Berkeley National Laboratory"/>
            <person name="Steindorff A."/>
            <person name="Hensen N."/>
            <person name="Bonometti L."/>
            <person name="Westerberg I."/>
            <person name="Brannstrom I.O."/>
            <person name="Guillou S."/>
            <person name="Cros-Aarteil S."/>
            <person name="Calhoun S."/>
            <person name="Haridas S."/>
            <person name="Kuo A."/>
            <person name="Mondo S."/>
            <person name="Pangilinan J."/>
            <person name="Riley R."/>
            <person name="Labutti K."/>
            <person name="Andreopoulos B."/>
            <person name="Lipzen A."/>
            <person name="Chen C."/>
            <person name="Yanf M."/>
            <person name="Daum C."/>
            <person name="Ng V."/>
            <person name="Clum A."/>
            <person name="Ohm R."/>
            <person name="Martin F."/>
            <person name="Silar P."/>
            <person name="Natvig D."/>
            <person name="Lalanne C."/>
            <person name="Gautier V."/>
            <person name="Ament-Velasquez S.L."/>
            <person name="Kruys A."/>
            <person name="Hutchinson M.I."/>
            <person name="Powell A.J."/>
            <person name="Barry K."/>
            <person name="Miller A.N."/>
            <person name="Grigoriev I.V."/>
            <person name="Debuchy R."/>
            <person name="Gladieux P."/>
            <person name="Thoren M.H."/>
            <person name="Johannesson H."/>
        </authorList>
    </citation>
    <scope>NUCLEOTIDE SEQUENCE</scope>
    <source>
        <strain evidence="24">PSN243</strain>
    </source>
</reference>
<feature type="region of interest" description="Disordered" evidence="20">
    <location>
        <begin position="761"/>
        <end position="793"/>
    </location>
</feature>
<organism evidence="24 25">
    <name type="scientific">Podospora aff. communis PSN243</name>
    <dbReference type="NCBI Taxonomy" id="3040156"/>
    <lineage>
        <taxon>Eukaryota</taxon>
        <taxon>Fungi</taxon>
        <taxon>Dikarya</taxon>
        <taxon>Ascomycota</taxon>
        <taxon>Pezizomycotina</taxon>
        <taxon>Sordariomycetes</taxon>
        <taxon>Sordariomycetidae</taxon>
        <taxon>Sordariales</taxon>
        <taxon>Podosporaceae</taxon>
        <taxon>Podospora</taxon>
    </lineage>
</organism>
<feature type="transmembrane region" description="Helical" evidence="21">
    <location>
        <begin position="608"/>
        <end position="626"/>
    </location>
</feature>
<dbReference type="SMART" id="SM00184">
    <property type="entry name" value="RING"/>
    <property type="match status" value="1"/>
</dbReference>
<evidence type="ECO:0000256" key="7">
    <source>
        <dbReference type="ARBA" id="ARBA00022723"/>
    </source>
</evidence>
<evidence type="ECO:0000256" key="17">
    <source>
        <dbReference type="ARBA" id="ARBA00077885"/>
    </source>
</evidence>
<dbReference type="InterPro" id="IPR024766">
    <property type="entry name" value="Znf_RING_H2"/>
</dbReference>
<keyword evidence="12 21" id="KW-1133">Transmembrane helix</keyword>
<evidence type="ECO:0000256" key="1">
    <source>
        <dbReference type="ARBA" id="ARBA00000900"/>
    </source>
</evidence>
<comment type="function">
    <text evidence="14">Catalytic component of the DSC E3 ubiquitin ligase complex which is required for the srbA transcriptional activator proteolytic cleavage to release the soluble transcription factor from the membrane in low oxygen or sterol conditions. Required for growth during hypoxia and triazole drug susceptibility, as well as for virulence in a murine model of invasive pulmonary aspergillosis (IPA).</text>
</comment>
<dbReference type="Pfam" id="PF11145">
    <property type="entry name" value="DUF2921"/>
    <property type="match status" value="1"/>
</dbReference>
<dbReference type="Gene3D" id="3.30.40.10">
    <property type="entry name" value="Zinc/RING finger domain, C3HC4 (zinc finger)"/>
    <property type="match status" value="1"/>
</dbReference>
<dbReference type="GO" id="GO:0044695">
    <property type="term" value="C:Dsc E3 ubiquitin ligase complex"/>
    <property type="evidence" value="ECO:0007669"/>
    <property type="project" value="TreeGrafter"/>
</dbReference>
<keyword evidence="7" id="KW-0479">Metal-binding</keyword>
<evidence type="ECO:0000259" key="23">
    <source>
        <dbReference type="PROSITE" id="PS50089"/>
    </source>
</evidence>
<evidence type="ECO:0000256" key="9">
    <source>
        <dbReference type="ARBA" id="ARBA00022771"/>
    </source>
</evidence>
<dbReference type="EC" id="2.3.2.27" evidence="4"/>
<dbReference type="PANTHER" id="PTHR22763">
    <property type="entry name" value="RING ZINC FINGER PROTEIN"/>
    <property type="match status" value="1"/>
</dbReference>
<feature type="compositionally biased region" description="Basic and acidic residues" evidence="20">
    <location>
        <begin position="780"/>
        <end position="793"/>
    </location>
</feature>
<evidence type="ECO:0000256" key="18">
    <source>
        <dbReference type="ARBA" id="ARBA00082128"/>
    </source>
</evidence>
<dbReference type="AlphaFoldDB" id="A0AAV9GTR2"/>
<feature type="signal peptide" evidence="22">
    <location>
        <begin position="1"/>
        <end position="32"/>
    </location>
</feature>
<comment type="subunit">
    <text evidence="15">Component of the DSC E3 ubiquitin ligase complex composed of dscA, dscB, dscC and dscD.</text>
</comment>
<dbReference type="InterPro" id="IPR050731">
    <property type="entry name" value="HRD1_E3_ubiq-ligases"/>
</dbReference>
<evidence type="ECO:0000256" key="15">
    <source>
        <dbReference type="ARBA" id="ARBA00063126"/>
    </source>
</evidence>
<protein>
    <recommendedName>
        <fullName evidence="16">DSC E3 ubiquitin ligase complex subunit A</fullName>
        <ecNumber evidence="4">2.3.2.27</ecNumber>
    </recommendedName>
    <alternativeName>
        <fullName evidence="17">Defective for SREBP cleavage protein A</fullName>
    </alternativeName>
    <alternativeName>
        <fullName evidence="18">RING-type E3 ubiquitin transferase dscA</fullName>
    </alternativeName>
</protein>
<keyword evidence="5" id="KW-0808">Transferase</keyword>
<dbReference type="Pfam" id="PF12678">
    <property type="entry name" value="zf-rbx1"/>
    <property type="match status" value="1"/>
</dbReference>
<evidence type="ECO:0000256" key="12">
    <source>
        <dbReference type="ARBA" id="ARBA00022989"/>
    </source>
</evidence>
<dbReference type="GO" id="GO:0012505">
    <property type="term" value="C:endomembrane system"/>
    <property type="evidence" value="ECO:0007669"/>
    <property type="project" value="UniProtKB-SubCell"/>
</dbReference>
<feature type="domain" description="RING-type" evidence="23">
    <location>
        <begin position="803"/>
        <end position="864"/>
    </location>
</feature>
<evidence type="ECO:0000256" key="22">
    <source>
        <dbReference type="SAM" id="SignalP"/>
    </source>
</evidence>
<dbReference type="EMBL" id="MU865924">
    <property type="protein sequence ID" value="KAK4452314.1"/>
    <property type="molecule type" value="Genomic_DNA"/>
</dbReference>
<dbReference type="PANTHER" id="PTHR22763:SF162">
    <property type="entry name" value="TRANSMEMBRANE E3 UBIQUITIN-PROTEIN LIGASE 1"/>
    <property type="match status" value="1"/>
</dbReference>
<comment type="subcellular location">
    <subcellularLocation>
        <location evidence="2">Endomembrane system</location>
        <topology evidence="2">Multi-pass membrane protein</topology>
    </subcellularLocation>
</comment>
<evidence type="ECO:0000256" key="11">
    <source>
        <dbReference type="ARBA" id="ARBA00022833"/>
    </source>
</evidence>
<feature type="transmembrane region" description="Helical" evidence="21">
    <location>
        <begin position="662"/>
        <end position="682"/>
    </location>
</feature>
<dbReference type="SUPFAM" id="SSF57850">
    <property type="entry name" value="RING/U-box"/>
    <property type="match status" value="1"/>
</dbReference>
<evidence type="ECO:0000256" key="19">
    <source>
        <dbReference type="PROSITE-ProRule" id="PRU00175"/>
    </source>
</evidence>
<name>A0AAV9GTR2_9PEZI</name>
<evidence type="ECO:0000256" key="2">
    <source>
        <dbReference type="ARBA" id="ARBA00004127"/>
    </source>
</evidence>
<dbReference type="GO" id="GO:0061630">
    <property type="term" value="F:ubiquitin protein ligase activity"/>
    <property type="evidence" value="ECO:0007669"/>
    <property type="project" value="UniProtKB-EC"/>
</dbReference>
<evidence type="ECO:0000256" key="8">
    <source>
        <dbReference type="ARBA" id="ARBA00022729"/>
    </source>
</evidence>
<accession>A0AAV9GTR2</accession>
<feature type="transmembrane region" description="Helical" evidence="21">
    <location>
        <begin position="413"/>
        <end position="431"/>
    </location>
</feature>
<evidence type="ECO:0000256" key="4">
    <source>
        <dbReference type="ARBA" id="ARBA00012483"/>
    </source>
</evidence>
<dbReference type="InterPro" id="IPR001841">
    <property type="entry name" value="Znf_RING"/>
</dbReference>
<evidence type="ECO:0000256" key="16">
    <source>
        <dbReference type="ARBA" id="ARBA00071072"/>
    </source>
</evidence>
<evidence type="ECO:0000256" key="10">
    <source>
        <dbReference type="ARBA" id="ARBA00022786"/>
    </source>
</evidence>
<dbReference type="InterPro" id="IPR021319">
    <property type="entry name" value="DUF2921"/>
</dbReference>
<proteinExistence type="predicted"/>
<feature type="region of interest" description="Disordered" evidence="20">
    <location>
        <begin position="513"/>
        <end position="556"/>
    </location>
</feature>
<feature type="transmembrane region" description="Helical" evidence="21">
    <location>
        <begin position="452"/>
        <end position="476"/>
    </location>
</feature>
<gene>
    <name evidence="24" type="ORF">QBC34DRAFT_398364</name>
</gene>
<evidence type="ECO:0000256" key="21">
    <source>
        <dbReference type="SAM" id="Phobius"/>
    </source>
</evidence>
<evidence type="ECO:0000256" key="20">
    <source>
        <dbReference type="SAM" id="MobiDB-lite"/>
    </source>
</evidence>
<keyword evidence="13 21" id="KW-0472">Membrane</keyword>
<feature type="transmembrane region" description="Helical" evidence="21">
    <location>
        <begin position="482"/>
        <end position="507"/>
    </location>
</feature>
<keyword evidence="11" id="KW-0862">Zinc</keyword>
<evidence type="ECO:0000256" key="13">
    <source>
        <dbReference type="ARBA" id="ARBA00023136"/>
    </source>
</evidence>
<evidence type="ECO:0000313" key="25">
    <source>
        <dbReference type="Proteomes" id="UP001321760"/>
    </source>
</evidence>
<comment type="pathway">
    <text evidence="3">Protein modification; protein ubiquitination.</text>
</comment>
<comment type="catalytic activity">
    <reaction evidence="1">
        <text>S-ubiquitinyl-[E2 ubiquitin-conjugating enzyme]-L-cysteine + [acceptor protein]-L-lysine = [E2 ubiquitin-conjugating enzyme]-L-cysteine + N(6)-ubiquitinyl-[acceptor protein]-L-lysine.</text>
        <dbReference type="EC" id="2.3.2.27"/>
    </reaction>
</comment>
<feature type="chain" id="PRO_5043945112" description="DSC E3 ubiquitin ligase complex subunit A" evidence="22">
    <location>
        <begin position="33"/>
        <end position="870"/>
    </location>
</feature>
<evidence type="ECO:0000256" key="14">
    <source>
        <dbReference type="ARBA" id="ARBA00056116"/>
    </source>
</evidence>